<feature type="compositionally biased region" description="Polar residues" evidence="1">
    <location>
        <begin position="50"/>
        <end position="66"/>
    </location>
</feature>
<evidence type="ECO:0000256" key="1">
    <source>
        <dbReference type="SAM" id="MobiDB-lite"/>
    </source>
</evidence>
<sequence>MVSGITVVSGVPVVPPGGGPELALVPGTPLPPELTSAPLEPVDPVALTADGSSSDRTVHPASNSARTGPAEIEDVRSDMSFKTCSLG</sequence>
<comment type="caution">
    <text evidence="2">The sequence shown here is derived from an EMBL/GenBank/DDBJ whole genome shotgun (WGS) entry which is preliminary data.</text>
</comment>
<name>A0ABT5EDU5_9BACT</name>
<organism evidence="2 3">
    <name type="scientific">Nannocystis bainbridge</name>
    <dbReference type="NCBI Taxonomy" id="2995303"/>
    <lineage>
        <taxon>Bacteria</taxon>
        <taxon>Pseudomonadati</taxon>
        <taxon>Myxococcota</taxon>
        <taxon>Polyangia</taxon>
        <taxon>Nannocystales</taxon>
        <taxon>Nannocystaceae</taxon>
        <taxon>Nannocystis</taxon>
    </lineage>
</organism>
<reference evidence="2 3" key="1">
    <citation type="submission" date="2022-11" db="EMBL/GenBank/DDBJ databases">
        <title>Minimal conservation of predation-associated metabolite biosynthetic gene clusters underscores biosynthetic potential of Myxococcota including descriptions for ten novel species: Archangium lansinium sp. nov., Myxococcus landrumus sp. nov., Nannocystis bai.</title>
        <authorList>
            <person name="Ahearne A."/>
            <person name="Stevens C."/>
            <person name="Dowd S."/>
        </authorList>
    </citation>
    <scope>NUCLEOTIDE SEQUENCE [LARGE SCALE GENOMIC DNA]</scope>
    <source>
        <strain evidence="2 3">BB15-2</strain>
    </source>
</reference>
<feature type="region of interest" description="Disordered" evidence="1">
    <location>
        <begin position="48"/>
        <end position="87"/>
    </location>
</feature>
<evidence type="ECO:0000313" key="2">
    <source>
        <dbReference type="EMBL" id="MDC0723613.1"/>
    </source>
</evidence>
<dbReference type="Proteomes" id="UP001221686">
    <property type="component" value="Unassembled WGS sequence"/>
</dbReference>
<dbReference type="RefSeq" id="WP_272092157.1">
    <property type="nucleotide sequence ID" value="NZ_JAQNDL010000005.1"/>
</dbReference>
<evidence type="ECO:0000313" key="3">
    <source>
        <dbReference type="Proteomes" id="UP001221686"/>
    </source>
</evidence>
<gene>
    <name evidence="2" type="ORF">POL25_42415</name>
</gene>
<keyword evidence="3" id="KW-1185">Reference proteome</keyword>
<accession>A0ABT5EDU5</accession>
<protein>
    <submittedName>
        <fullName evidence="2">Uncharacterized protein</fullName>
    </submittedName>
</protein>
<dbReference type="EMBL" id="JAQNDL010000005">
    <property type="protein sequence ID" value="MDC0723613.1"/>
    <property type="molecule type" value="Genomic_DNA"/>
</dbReference>
<proteinExistence type="predicted"/>